<reference evidence="3" key="1">
    <citation type="journal article" date="2019" name="Int. J. Syst. Evol. Microbiol.">
        <title>The Global Catalogue of Microorganisms (GCM) 10K type strain sequencing project: providing services to taxonomists for standard genome sequencing and annotation.</title>
        <authorList>
            <consortium name="The Broad Institute Genomics Platform"/>
            <consortium name="The Broad Institute Genome Sequencing Center for Infectious Disease"/>
            <person name="Wu L."/>
            <person name="Ma J."/>
        </authorList>
    </citation>
    <scope>NUCLEOTIDE SEQUENCE [LARGE SCALE GENOMIC DNA]</scope>
    <source>
        <strain evidence="3">CCUG 59858</strain>
    </source>
</reference>
<dbReference type="RefSeq" id="WP_382343840.1">
    <property type="nucleotide sequence ID" value="NZ_JBHSAB010000024.1"/>
</dbReference>
<proteinExistence type="predicted"/>
<keyword evidence="3" id="KW-1185">Reference proteome</keyword>
<dbReference type="Pfam" id="PF18493">
    <property type="entry name" value="DUF5617"/>
    <property type="match status" value="1"/>
</dbReference>
<evidence type="ECO:0000313" key="3">
    <source>
        <dbReference type="Proteomes" id="UP001595758"/>
    </source>
</evidence>
<accession>A0ABV8CGU7</accession>
<dbReference type="InterPro" id="IPR041234">
    <property type="entry name" value="RavJ-like_C"/>
</dbReference>
<comment type="caution">
    <text evidence="2">The sequence shown here is derived from an EMBL/GenBank/DDBJ whole genome shotgun (WGS) entry which is preliminary data.</text>
</comment>
<gene>
    <name evidence="2" type="ORF">ACFORL_10675</name>
</gene>
<feature type="domain" description="RavJ-like C-terminal" evidence="1">
    <location>
        <begin position="485"/>
        <end position="569"/>
    </location>
</feature>
<evidence type="ECO:0000313" key="2">
    <source>
        <dbReference type="EMBL" id="MFC3909533.1"/>
    </source>
</evidence>
<dbReference type="EMBL" id="JBHSAB010000024">
    <property type="protein sequence ID" value="MFC3909533.1"/>
    <property type="molecule type" value="Genomic_DNA"/>
</dbReference>
<evidence type="ECO:0000259" key="1">
    <source>
        <dbReference type="Pfam" id="PF18493"/>
    </source>
</evidence>
<dbReference type="Proteomes" id="UP001595758">
    <property type="component" value="Unassembled WGS sequence"/>
</dbReference>
<sequence length="588" mass="67624">MPYNQHYFFDDPLLPADDPKFSRCAFYKTDLSRLTGPTTFKNSDFYAPVFDEINLAKHTFEDCKFHYLLPATFLNQLNSLPAEKIRGFLLNKNTFSDDFIFQVIRANCTNILQEGFKCGFFTADSLDTKLIVYNPVQFAIKYGCASSLPILFQHCRPEKIAESVDRFTWEHTSAIGNQKTYFISKFREEFHKFLTQRQSDKNIPETLVKQFVSREEATLPVVYSQQDVPEANYGNGEAFKADAGKMPLDLAEYYRSAASLEHLFKHYEFTFKEPRERLNNLLDIAIKAKALQLIIYLVLHSQATHSIISKGLKYVLANHLWTESVNAFLNERDLPSNIGTLLLMRIMSEHSDRAMAAFKTFLTHPNCTRDMIVAGSGDLLVDSIRSGSLHYFNELMASRHVYPELLSAKVPDRHSGTNINILQYLYQSQSNDRNFDSLVTRIVKHPNFTAAACGSLAEWEALFPKTFPGSKMEQIIIQHSFRPKYATFFKAKSSVRDGVIALLEDYTCWFTKFHWGRHHVQEVEKLLRDIKRKPAIDNAALLEQLETFMNKLGKFNQTGSLSRRMAYIQNQLRKDIFEKSEPASGITI</sequence>
<name>A0ABV8CGU7_9GAMM</name>
<protein>
    <submittedName>
        <fullName evidence="2">DUF5617 domain-containing protein</fullName>
    </submittedName>
</protein>
<organism evidence="2 3">
    <name type="scientific">Legionella dresdenensis</name>
    <dbReference type="NCBI Taxonomy" id="450200"/>
    <lineage>
        <taxon>Bacteria</taxon>
        <taxon>Pseudomonadati</taxon>
        <taxon>Pseudomonadota</taxon>
        <taxon>Gammaproteobacteria</taxon>
        <taxon>Legionellales</taxon>
        <taxon>Legionellaceae</taxon>
        <taxon>Legionella</taxon>
    </lineage>
</organism>